<dbReference type="EMBL" id="QKKZ01000008">
    <property type="protein sequence ID" value="KAB7512583.1"/>
    <property type="molecule type" value="Genomic_DNA"/>
</dbReference>
<evidence type="ECO:0000313" key="8">
    <source>
        <dbReference type="EMBL" id="KAB7514517.1"/>
    </source>
</evidence>
<evidence type="ECO:0000256" key="4">
    <source>
        <dbReference type="ARBA" id="ARBA00023163"/>
    </source>
</evidence>
<keyword evidence="4" id="KW-0804">Transcription</keyword>
<dbReference type="GO" id="GO:0003700">
    <property type="term" value="F:DNA-binding transcription factor activity"/>
    <property type="evidence" value="ECO:0007669"/>
    <property type="project" value="TreeGrafter"/>
</dbReference>
<dbReference type="PANTHER" id="PTHR30055">
    <property type="entry name" value="HTH-TYPE TRANSCRIPTIONAL REGULATOR RUTR"/>
    <property type="match status" value="1"/>
</dbReference>
<dbReference type="PROSITE" id="PS50977">
    <property type="entry name" value="HTH_TETR_2"/>
    <property type="match status" value="1"/>
</dbReference>
<evidence type="ECO:0000313" key="7">
    <source>
        <dbReference type="EMBL" id="KAB7512583.1"/>
    </source>
</evidence>
<dbReference type="Proteomes" id="UP000326207">
    <property type="component" value="Unassembled WGS sequence"/>
</dbReference>
<keyword evidence="3 5" id="KW-0238">DNA-binding</keyword>
<comment type="caution">
    <text evidence="8">The sequence shown here is derived from an EMBL/GenBank/DDBJ whole genome shotgun (WGS) entry which is preliminary data.</text>
</comment>
<accession>A0A5N5UK93</accession>
<dbReference type="EMBL" id="QMDY01000009">
    <property type="protein sequence ID" value="KAB7514517.1"/>
    <property type="molecule type" value="Genomic_DNA"/>
</dbReference>
<evidence type="ECO:0000256" key="3">
    <source>
        <dbReference type="ARBA" id="ARBA00023125"/>
    </source>
</evidence>
<dbReference type="PANTHER" id="PTHR30055:SF234">
    <property type="entry name" value="HTH-TYPE TRANSCRIPTIONAL REGULATOR BETI"/>
    <property type="match status" value="1"/>
</dbReference>
<evidence type="ECO:0000256" key="2">
    <source>
        <dbReference type="ARBA" id="ARBA00023015"/>
    </source>
</evidence>
<dbReference type="Proteomes" id="UP000326865">
    <property type="component" value="Unassembled WGS sequence"/>
</dbReference>
<dbReference type="SUPFAM" id="SSF46689">
    <property type="entry name" value="Homeodomain-like"/>
    <property type="match status" value="1"/>
</dbReference>
<evidence type="ECO:0000313" key="11">
    <source>
        <dbReference type="Proteomes" id="UP000326302"/>
    </source>
</evidence>
<feature type="domain" description="HTH tetR-type" evidence="6">
    <location>
        <begin position="5"/>
        <end position="65"/>
    </location>
</feature>
<accession>A0A5N5U7M9</accession>
<evidence type="ECO:0000313" key="9">
    <source>
        <dbReference type="EMBL" id="KAB7517793.1"/>
    </source>
</evidence>
<sequence>MSGGPDSREQIMRAAFAALATHGYADLTVARIADEFAKSKSLLYYHYDAKDDILRSLLDYATDQFLATLDAESTDDPAANLREFVDQLLPECPGEDVLTGRRVILELRGEAVGNPDFRATFTAMDDRLRDRVIAEIEAGVERGQFAVADPETAATELTMLLNGALLESATTDHDITEQARATLHARIDALAEGPNE</sequence>
<accession>A0A5N5U215</accession>
<dbReference type="SUPFAM" id="SSF48498">
    <property type="entry name" value="Tetracyclin repressor-like, C-terminal domain"/>
    <property type="match status" value="1"/>
</dbReference>
<name>A0A5N5U7M9_9EURY</name>
<dbReference type="OrthoDB" id="135877at2157"/>
<dbReference type="AlphaFoldDB" id="A0A5N5U7M9"/>
<dbReference type="InterPro" id="IPR001647">
    <property type="entry name" value="HTH_TetR"/>
</dbReference>
<dbReference type="InterPro" id="IPR050109">
    <property type="entry name" value="HTH-type_TetR-like_transc_reg"/>
</dbReference>
<organism evidence="8 10">
    <name type="scientific">Halosegnis rubeus</name>
    <dbReference type="NCBI Taxonomy" id="2212850"/>
    <lineage>
        <taxon>Archaea</taxon>
        <taxon>Methanobacteriati</taxon>
        <taxon>Methanobacteriota</taxon>
        <taxon>Stenosarchaea group</taxon>
        <taxon>Halobacteria</taxon>
        <taxon>Halobacteriales</taxon>
        <taxon>Natronomonadaceae</taxon>
        <taxon>Halosegnis</taxon>
    </lineage>
</organism>
<dbReference type="InterPro" id="IPR009057">
    <property type="entry name" value="Homeodomain-like_sf"/>
</dbReference>
<dbReference type="Pfam" id="PF00440">
    <property type="entry name" value="TetR_N"/>
    <property type="match status" value="1"/>
</dbReference>
<keyword evidence="1" id="KW-0678">Repressor</keyword>
<dbReference type="Proteomes" id="UP000326302">
    <property type="component" value="Unassembled WGS sequence"/>
</dbReference>
<dbReference type="InterPro" id="IPR036271">
    <property type="entry name" value="Tet_transcr_reg_TetR-rel_C_sf"/>
</dbReference>
<evidence type="ECO:0000259" key="6">
    <source>
        <dbReference type="PROSITE" id="PS50977"/>
    </source>
</evidence>
<dbReference type="Pfam" id="PF13977">
    <property type="entry name" value="TetR_C_6"/>
    <property type="match status" value="1"/>
</dbReference>
<proteinExistence type="predicted"/>
<dbReference type="Gene3D" id="1.10.357.10">
    <property type="entry name" value="Tetracycline Repressor, domain 2"/>
    <property type="match status" value="1"/>
</dbReference>
<protein>
    <submittedName>
        <fullName evidence="8">TetR family transcriptional regulator</fullName>
    </submittedName>
</protein>
<evidence type="ECO:0000313" key="12">
    <source>
        <dbReference type="Proteomes" id="UP000326865"/>
    </source>
</evidence>
<dbReference type="GO" id="GO:0000976">
    <property type="term" value="F:transcription cis-regulatory region binding"/>
    <property type="evidence" value="ECO:0007669"/>
    <property type="project" value="TreeGrafter"/>
</dbReference>
<feature type="DNA-binding region" description="H-T-H motif" evidence="5">
    <location>
        <begin position="28"/>
        <end position="47"/>
    </location>
</feature>
<gene>
    <name evidence="7" type="ORF">DM867_12645</name>
    <name evidence="9" type="ORF">DMP03_00025</name>
    <name evidence="8" type="ORF">DP108_12145</name>
</gene>
<keyword evidence="2" id="KW-0805">Transcription regulation</keyword>
<evidence type="ECO:0000313" key="10">
    <source>
        <dbReference type="Proteomes" id="UP000326207"/>
    </source>
</evidence>
<keyword evidence="12" id="KW-1185">Reference proteome</keyword>
<evidence type="ECO:0000256" key="5">
    <source>
        <dbReference type="PROSITE-ProRule" id="PRU00335"/>
    </source>
</evidence>
<evidence type="ECO:0000256" key="1">
    <source>
        <dbReference type="ARBA" id="ARBA00022491"/>
    </source>
</evidence>
<dbReference type="EMBL" id="QJOW01000001">
    <property type="protein sequence ID" value="KAB7517793.1"/>
    <property type="molecule type" value="Genomic_DNA"/>
</dbReference>
<dbReference type="RefSeq" id="WP_152118701.1">
    <property type="nucleotide sequence ID" value="NZ_QJOW01000001.1"/>
</dbReference>
<dbReference type="InterPro" id="IPR039538">
    <property type="entry name" value="BetI_C"/>
</dbReference>
<reference evidence="10 11" key="1">
    <citation type="submission" date="2019-10" db="EMBL/GenBank/DDBJ databases">
        <title>Unraveling microbial dark matter from salterns through culturing: the case of the genus Halosegnis.</title>
        <authorList>
            <person name="Duran-Viseras A."/>
            <person name="Andrei A.-S."/>
            <person name="Vera-Gargallo B."/>
            <person name="Ghai R."/>
            <person name="Sanchez-Porro C."/>
            <person name="Ventosa A."/>
        </authorList>
    </citation>
    <scope>NUCLEOTIDE SEQUENCE [LARGE SCALE GENOMIC DNA]</scope>
    <source>
        <strain evidence="9 11">F17-44</strain>
        <strain evidence="7 12">F18-79</strain>
        <strain evidence="8 10">F19-13</strain>
    </source>
</reference>